<dbReference type="EMBL" id="NSLI01000002">
    <property type="protein sequence ID" value="PAX08716.1"/>
    <property type="molecule type" value="Genomic_DNA"/>
</dbReference>
<dbReference type="InterPro" id="IPR011660">
    <property type="entry name" value="VapB-like"/>
</dbReference>
<dbReference type="RefSeq" id="WP_095997227.1">
    <property type="nucleotide sequence ID" value="NZ_NSLI01000002.1"/>
</dbReference>
<evidence type="ECO:0000313" key="2">
    <source>
        <dbReference type="Proteomes" id="UP000218151"/>
    </source>
</evidence>
<reference evidence="2" key="1">
    <citation type="submission" date="2017-09" db="EMBL/GenBank/DDBJ databases">
        <authorList>
            <person name="Feng G."/>
            <person name="Zhu H."/>
        </authorList>
    </citation>
    <scope>NUCLEOTIDE SEQUENCE [LARGE SCALE GENOMIC DNA]</scope>
    <source>
        <strain evidence="2">1PNM-20</strain>
    </source>
</reference>
<proteinExistence type="predicted"/>
<sequence length="88" mass="10315">MGVQLNIKDERTVRLARELADATGRSVTETIREALEREHRELTALREERLRRMKAAVEEFQQYLPPEWKGKTSTQILREFREEDGSGT</sequence>
<dbReference type="OrthoDB" id="495439at2"/>
<dbReference type="AlphaFoldDB" id="A0A2A2SHI3"/>
<evidence type="ECO:0000313" key="1">
    <source>
        <dbReference type="EMBL" id="PAX08716.1"/>
    </source>
</evidence>
<name>A0A2A2SHI3_9SPHN</name>
<protein>
    <submittedName>
        <fullName evidence="1">Protein transcription factor</fullName>
    </submittedName>
</protein>
<dbReference type="Proteomes" id="UP000218151">
    <property type="component" value="Unassembled WGS sequence"/>
</dbReference>
<keyword evidence="2" id="KW-1185">Reference proteome</keyword>
<organism evidence="1 2">
    <name type="scientific">Sphingomonas lenta</name>
    <dbReference type="NCBI Taxonomy" id="1141887"/>
    <lineage>
        <taxon>Bacteria</taxon>
        <taxon>Pseudomonadati</taxon>
        <taxon>Pseudomonadota</taxon>
        <taxon>Alphaproteobacteria</taxon>
        <taxon>Sphingomonadales</taxon>
        <taxon>Sphingomonadaceae</taxon>
        <taxon>Sphingomonas</taxon>
    </lineage>
</organism>
<accession>A0A2A2SHI3</accession>
<dbReference type="Pfam" id="PF07704">
    <property type="entry name" value="PSK_trans_fac"/>
    <property type="match status" value="1"/>
</dbReference>
<gene>
    <name evidence="1" type="ORF">CKY28_04965</name>
</gene>
<comment type="caution">
    <text evidence="1">The sequence shown here is derived from an EMBL/GenBank/DDBJ whole genome shotgun (WGS) entry which is preliminary data.</text>
</comment>